<sequence length="678" mass="74003">MSDEVRTTTAPTDWSALRGGAARLGLGCDYNPEQWPREVWREDVRLMQEAGLTFVTLGVFSWSLLEPEPGRHDFGWLDEVVDLLAGAGIRIDLATATASPPPWLSAMHPETLPVDREGRRLWPGGRQAWCPSSTVFRDRAVALTAAMAERYGNHEALALWHVSNEYGCHNVPCYCDTCAAGFRRWLEQRYESVATLNDAWGTAFWSQRYTGFEQVLPPRLAPTPSNPTQVLDYARFSSDALLDQFLAEKQVLREVTPHVPVTTNFMTLSHFRHLDYTRWAPHQDVVSTDHYLVATQPEAEAELSFSGDLTRGLAGGRPWLLMEHSTGAVNWQPVNPAKPRGQLLRNAVEHVAHGADGIGFFQWRASKAGTEKYHSGLVPHAGTDSRPWRDVVHLGEVLGRLGEVAGSRVEARAAVLWDYESGWATDQPSHPSELVRYGEDAHAVHAALLHRGVAADVVHPGADLSGYQLIVVPTVYLWREEWTGPLQRAVEAGARVLVTFYSGMVDENDHVRLGGYPGALRSLLGIRSDELWPLMPGETSTLDNGLTGSVWAEQLRLEGAEPQACHTAGDLAGVPAITRHAVGEGAAWYLATRLGPADLDDLVAQVLADAGVEAPVPAPRGVEQVRRIGDGTSYLFLINHGDGPVSVPVTGHDLVSATDVDGRLELAAGGVAVIREGS</sequence>
<dbReference type="PANTHER" id="PTHR36447:SF1">
    <property type="entry name" value="BETA-GALACTOSIDASE GANA"/>
    <property type="match status" value="1"/>
</dbReference>
<feature type="binding site" evidence="9">
    <location>
        <position position="130"/>
    </location>
    <ligand>
        <name>Zn(2+)</name>
        <dbReference type="ChEBI" id="CHEBI:29105"/>
    </ligand>
</feature>
<feature type="binding site" evidence="8">
    <location>
        <position position="164"/>
    </location>
    <ligand>
        <name>substrate</name>
    </ligand>
</feature>
<dbReference type="GO" id="GO:0009341">
    <property type="term" value="C:beta-galactosidase complex"/>
    <property type="evidence" value="ECO:0007669"/>
    <property type="project" value="InterPro"/>
</dbReference>
<dbReference type="EMBL" id="VFOQ01000001">
    <property type="protein sequence ID" value="TQL59224.1"/>
    <property type="molecule type" value="Genomic_DNA"/>
</dbReference>
<keyword evidence="14" id="KW-1185">Reference proteome</keyword>
<dbReference type="Gene3D" id="3.20.20.80">
    <property type="entry name" value="Glycosidases"/>
    <property type="match status" value="1"/>
</dbReference>
<dbReference type="CDD" id="cd03143">
    <property type="entry name" value="A4_beta-galactosidase_middle_domain"/>
    <property type="match status" value="1"/>
</dbReference>
<evidence type="ECO:0000256" key="8">
    <source>
        <dbReference type="PIRSR" id="PIRSR001084-2"/>
    </source>
</evidence>
<keyword evidence="4 6" id="KW-0378">Hydrolase</keyword>
<evidence type="ECO:0000313" key="14">
    <source>
        <dbReference type="Proteomes" id="UP000319514"/>
    </source>
</evidence>
<dbReference type="Pfam" id="PF08533">
    <property type="entry name" value="Glyco_hydro_42C"/>
    <property type="match status" value="1"/>
</dbReference>
<comment type="catalytic activity">
    <reaction evidence="1 6">
        <text>Hydrolysis of terminal non-reducing beta-D-galactose residues in beta-D-galactosides.</text>
        <dbReference type="EC" id="3.2.1.23"/>
    </reaction>
</comment>
<evidence type="ECO:0000313" key="13">
    <source>
        <dbReference type="EMBL" id="TQL59224.1"/>
    </source>
</evidence>
<dbReference type="Pfam" id="PF08532">
    <property type="entry name" value="Glyco_hydro_42M"/>
    <property type="match status" value="1"/>
</dbReference>
<feature type="domain" description="Beta-galactosidase C-terminal" evidence="12">
    <location>
        <begin position="621"/>
        <end position="676"/>
    </location>
</feature>
<dbReference type="InterPro" id="IPR029062">
    <property type="entry name" value="Class_I_gatase-like"/>
</dbReference>
<dbReference type="InterPro" id="IPR013738">
    <property type="entry name" value="Beta_galactosidase_Trimer"/>
</dbReference>
<evidence type="ECO:0000256" key="3">
    <source>
        <dbReference type="ARBA" id="ARBA00012756"/>
    </source>
</evidence>
<dbReference type="InterPro" id="IPR013529">
    <property type="entry name" value="Glyco_hydro_42_N"/>
</dbReference>
<dbReference type="GO" id="GO:0004565">
    <property type="term" value="F:beta-galactosidase activity"/>
    <property type="evidence" value="ECO:0007669"/>
    <property type="project" value="UniProtKB-EC"/>
</dbReference>
<dbReference type="InterPro" id="IPR013780">
    <property type="entry name" value="Glyco_hydro_b"/>
</dbReference>
<dbReference type="Proteomes" id="UP000319514">
    <property type="component" value="Unassembled WGS sequence"/>
</dbReference>
<dbReference type="AlphaFoldDB" id="A0A542ZFW3"/>
<feature type="binding site" evidence="8">
    <location>
        <position position="331"/>
    </location>
    <ligand>
        <name>substrate</name>
    </ligand>
</feature>
<evidence type="ECO:0000259" key="12">
    <source>
        <dbReference type="Pfam" id="PF08533"/>
    </source>
</evidence>
<dbReference type="InterPro" id="IPR003476">
    <property type="entry name" value="Glyco_hydro_42"/>
</dbReference>
<evidence type="ECO:0000256" key="9">
    <source>
        <dbReference type="PIRSR" id="PIRSR001084-3"/>
    </source>
</evidence>
<evidence type="ECO:0000256" key="5">
    <source>
        <dbReference type="ARBA" id="ARBA00023295"/>
    </source>
</evidence>
<dbReference type="Gene3D" id="2.60.40.1180">
    <property type="entry name" value="Golgi alpha-mannosidase II"/>
    <property type="match status" value="1"/>
</dbReference>
<dbReference type="Pfam" id="PF02449">
    <property type="entry name" value="Glyco_hydro_42"/>
    <property type="match status" value="1"/>
</dbReference>
<dbReference type="SUPFAM" id="SSF52317">
    <property type="entry name" value="Class I glutamine amidotransferase-like"/>
    <property type="match status" value="1"/>
</dbReference>
<feature type="domain" description="Beta-galactosidase trimerisation" evidence="11">
    <location>
        <begin position="411"/>
        <end position="612"/>
    </location>
</feature>
<dbReference type="EC" id="3.2.1.23" evidence="3 6"/>
<proteinExistence type="inferred from homology"/>
<dbReference type="GO" id="GO:0046872">
    <property type="term" value="F:metal ion binding"/>
    <property type="evidence" value="ECO:0007669"/>
    <property type="project" value="UniProtKB-KW"/>
</dbReference>
<evidence type="ECO:0000259" key="11">
    <source>
        <dbReference type="Pfam" id="PF08532"/>
    </source>
</evidence>
<dbReference type="SUPFAM" id="SSF51445">
    <property type="entry name" value="(Trans)glycosidases"/>
    <property type="match status" value="1"/>
</dbReference>
<feature type="domain" description="Glycoside hydrolase family 42 N-terminal" evidence="10">
    <location>
        <begin position="29"/>
        <end position="398"/>
    </location>
</feature>
<comment type="caution">
    <text evidence="13">The sequence shown here is derived from an EMBL/GenBank/DDBJ whole genome shotgun (WGS) entry which is preliminary data.</text>
</comment>
<dbReference type="PIRSF" id="PIRSF001084">
    <property type="entry name" value="B-galactosidase"/>
    <property type="match status" value="1"/>
</dbReference>
<evidence type="ECO:0000256" key="7">
    <source>
        <dbReference type="PIRSR" id="PIRSR001084-1"/>
    </source>
</evidence>
<gene>
    <name evidence="13" type="ORF">FB474_0572</name>
</gene>
<evidence type="ECO:0000259" key="10">
    <source>
        <dbReference type="Pfam" id="PF02449"/>
    </source>
</evidence>
<keyword evidence="9" id="KW-0862">Zinc</keyword>
<keyword evidence="9" id="KW-0479">Metal-binding</keyword>
<feature type="binding site" evidence="9">
    <location>
        <position position="178"/>
    </location>
    <ligand>
        <name>Zn(2+)</name>
        <dbReference type="ChEBI" id="CHEBI:29105"/>
    </ligand>
</feature>
<name>A0A542ZFW3_9MICO</name>
<feature type="binding site" evidence="8">
    <location>
        <position position="126"/>
    </location>
    <ligand>
        <name>substrate</name>
    </ligand>
</feature>
<evidence type="ECO:0000256" key="2">
    <source>
        <dbReference type="ARBA" id="ARBA00005940"/>
    </source>
</evidence>
<accession>A0A542ZFW3</accession>
<dbReference type="InterPro" id="IPR013739">
    <property type="entry name" value="Beta_galactosidase_C"/>
</dbReference>
<dbReference type="PANTHER" id="PTHR36447">
    <property type="entry name" value="BETA-GALACTOSIDASE GANA"/>
    <property type="match status" value="1"/>
</dbReference>
<keyword evidence="5 6" id="KW-0326">Glycosidase</keyword>
<evidence type="ECO:0000256" key="6">
    <source>
        <dbReference type="PIRNR" id="PIRNR001084"/>
    </source>
</evidence>
<dbReference type="RefSeq" id="WP_246092012.1">
    <property type="nucleotide sequence ID" value="NZ_BAAAKX010000009.1"/>
</dbReference>
<protein>
    <recommendedName>
        <fullName evidence="3 6">Beta-galactosidase</fullName>
        <shortName evidence="6">Beta-gal</shortName>
        <ecNumber evidence="3 6">3.2.1.23</ecNumber>
    </recommendedName>
</protein>
<feature type="active site" description="Nucleophile" evidence="7">
    <location>
        <position position="323"/>
    </location>
</feature>
<dbReference type="GO" id="GO:0006012">
    <property type="term" value="P:galactose metabolic process"/>
    <property type="evidence" value="ECO:0007669"/>
    <property type="project" value="InterPro"/>
</dbReference>
<dbReference type="Gene3D" id="3.40.50.880">
    <property type="match status" value="1"/>
</dbReference>
<comment type="similarity">
    <text evidence="2 6">Belongs to the glycosyl hydrolase 42 family.</text>
</comment>
<organism evidence="13 14">
    <name type="scientific">Oryzihumus leptocrescens</name>
    <dbReference type="NCBI Taxonomy" id="297536"/>
    <lineage>
        <taxon>Bacteria</taxon>
        <taxon>Bacillati</taxon>
        <taxon>Actinomycetota</taxon>
        <taxon>Actinomycetes</taxon>
        <taxon>Micrococcales</taxon>
        <taxon>Intrasporangiaceae</taxon>
        <taxon>Oryzihumus</taxon>
    </lineage>
</organism>
<feature type="binding site" evidence="9">
    <location>
        <position position="173"/>
    </location>
    <ligand>
        <name>Zn(2+)</name>
        <dbReference type="ChEBI" id="CHEBI:29105"/>
    </ligand>
</feature>
<feature type="active site" description="Proton donor" evidence="7">
    <location>
        <position position="165"/>
    </location>
</feature>
<feature type="binding site" evidence="9">
    <location>
        <position position="175"/>
    </location>
    <ligand>
        <name>Zn(2+)</name>
        <dbReference type="ChEBI" id="CHEBI:29105"/>
    </ligand>
</feature>
<dbReference type="InterPro" id="IPR017853">
    <property type="entry name" value="GH"/>
</dbReference>
<evidence type="ECO:0000256" key="1">
    <source>
        <dbReference type="ARBA" id="ARBA00001412"/>
    </source>
</evidence>
<reference evidence="13 14" key="1">
    <citation type="submission" date="2019-06" db="EMBL/GenBank/DDBJ databases">
        <title>Sequencing the genomes of 1000 actinobacteria strains.</title>
        <authorList>
            <person name="Klenk H.-P."/>
        </authorList>
    </citation>
    <scope>NUCLEOTIDE SEQUENCE [LARGE SCALE GENOMIC DNA]</scope>
    <source>
        <strain evidence="13 14">DSM 18082</strain>
    </source>
</reference>
<evidence type="ECO:0000256" key="4">
    <source>
        <dbReference type="ARBA" id="ARBA00022801"/>
    </source>
</evidence>